<dbReference type="Gene3D" id="1.20.5.1930">
    <property type="match status" value="1"/>
</dbReference>
<feature type="transmembrane region" description="Helical" evidence="5">
    <location>
        <begin position="31"/>
        <end position="49"/>
    </location>
</feature>
<dbReference type="InterPro" id="IPR011712">
    <property type="entry name" value="Sig_transdc_His_kin_sub3_dim/P"/>
</dbReference>
<evidence type="ECO:0000256" key="3">
    <source>
        <dbReference type="ARBA" id="ARBA00023012"/>
    </source>
</evidence>
<evidence type="ECO:0000313" key="8">
    <source>
        <dbReference type="Proteomes" id="UP001180973"/>
    </source>
</evidence>
<organism evidence="7 8">
    <name type="scientific">Micromonospora reichwaldensis</name>
    <dbReference type="NCBI Taxonomy" id="3075516"/>
    <lineage>
        <taxon>Bacteria</taxon>
        <taxon>Bacillati</taxon>
        <taxon>Actinomycetota</taxon>
        <taxon>Actinomycetes</taxon>
        <taxon>Micromonosporales</taxon>
        <taxon>Micromonosporaceae</taxon>
        <taxon>Micromonospora</taxon>
    </lineage>
</organism>
<dbReference type="PANTHER" id="PTHR24421:SF63">
    <property type="entry name" value="SENSOR HISTIDINE KINASE DESK"/>
    <property type="match status" value="1"/>
</dbReference>
<dbReference type="RefSeq" id="WP_311414125.1">
    <property type="nucleotide sequence ID" value="NZ_JAVRFL010000038.1"/>
</dbReference>
<evidence type="ECO:0000313" key="7">
    <source>
        <dbReference type="EMBL" id="MDT0532362.1"/>
    </source>
</evidence>
<name>A0ABU2X2E5_9ACTN</name>
<dbReference type="InterPro" id="IPR050482">
    <property type="entry name" value="Sensor_HK_TwoCompSys"/>
</dbReference>
<comment type="caution">
    <text evidence="7">The sequence shown here is derived from an EMBL/GenBank/DDBJ whole genome shotgun (WGS) entry which is preliminary data.</text>
</comment>
<feature type="domain" description="Signal transduction histidine kinase subgroup 3 dimerisation and phosphoacceptor" evidence="6">
    <location>
        <begin position="209"/>
        <end position="275"/>
    </location>
</feature>
<dbReference type="Gene3D" id="3.30.565.10">
    <property type="entry name" value="Histidine kinase-like ATPase, C-terminal domain"/>
    <property type="match status" value="1"/>
</dbReference>
<evidence type="ECO:0000256" key="5">
    <source>
        <dbReference type="SAM" id="Phobius"/>
    </source>
</evidence>
<keyword evidence="3" id="KW-0902">Two-component regulatory system</keyword>
<feature type="transmembrane region" description="Helical" evidence="5">
    <location>
        <begin position="166"/>
        <end position="188"/>
    </location>
</feature>
<dbReference type="InterPro" id="IPR036890">
    <property type="entry name" value="HATPase_C_sf"/>
</dbReference>
<keyword evidence="8" id="KW-1185">Reference proteome</keyword>
<evidence type="ECO:0000256" key="2">
    <source>
        <dbReference type="ARBA" id="ARBA00022777"/>
    </source>
</evidence>
<keyword evidence="5" id="KW-0812">Transmembrane</keyword>
<dbReference type="Pfam" id="PF07730">
    <property type="entry name" value="HisKA_3"/>
    <property type="match status" value="1"/>
</dbReference>
<feature type="transmembrane region" description="Helical" evidence="5">
    <location>
        <begin position="61"/>
        <end position="80"/>
    </location>
</feature>
<gene>
    <name evidence="7" type="ORF">RM555_25500</name>
</gene>
<protein>
    <submittedName>
        <fullName evidence="7">Histidine kinase</fullName>
    </submittedName>
</protein>
<dbReference type="GO" id="GO:0016301">
    <property type="term" value="F:kinase activity"/>
    <property type="evidence" value="ECO:0007669"/>
    <property type="project" value="UniProtKB-KW"/>
</dbReference>
<sequence>MVTGSRPTGLTGTPAAPADALSTPGMRRARLCILAGAASGVAACVLLAALELRREPDPRGIVLGAAGSLLLVLALAAALHRSVMPWRATTTGRWLVAGCATAAVLSVPLVGPVGGAPGRAWAFVGAALVGAAPLLLPVRCAVTLMAGTVLVAAATAWWLGGPVRDAVTVTVVLGLTVATWNVLHLWFWTFRAQAREGHDALARLAAAEERLRCARDVYALLANELSALVLKAELASRLAMVDGERTRKETAEMRALAAAASARMREAVHGYRSVGLREQAQTVARVLRNAGVRCSVTQPERDLPPALTGPLVSVLREAGAHVLRHGEARWCTIEIAGEASGARLTVVNDGVGDGAPDLDGSGLPGLADRLRDAGGTLRTWRGDGTFTVQASVRAGS</sequence>
<evidence type="ECO:0000256" key="1">
    <source>
        <dbReference type="ARBA" id="ARBA00022679"/>
    </source>
</evidence>
<evidence type="ECO:0000256" key="4">
    <source>
        <dbReference type="SAM" id="MobiDB-lite"/>
    </source>
</evidence>
<proteinExistence type="predicted"/>
<feature type="compositionally biased region" description="Polar residues" evidence="4">
    <location>
        <begin position="1"/>
        <end position="11"/>
    </location>
</feature>
<feature type="region of interest" description="Disordered" evidence="4">
    <location>
        <begin position="1"/>
        <end position="21"/>
    </location>
</feature>
<reference evidence="7" key="1">
    <citation type="submission" date="2023-09" db="EMBL/GenBank/DDBJ databases">
        <title>30 novel species of actinomycetes from the DSMZ collection.</title>
        <authorList>
            <person name="Nouioui I."/>
        </authorList>
    </citation>
    <scope>NUCLEOTIDE SEQUENCE</scope>
    <source>
        <strain evidence="7">DSM 115977</strain>
    </source>
</reference>
<keyword evidence="2 7" id="KW-0418">Kinase</keyword>
<dbReference type="Proteomes" id="UP001180973">
    <property type="component" value="Unassembled WGS sequence"/>
</dbReference>
<keyword evidence="5" id="KW-0472">Membrane</keyword>
<keyword evidence="5" id="KW-1133">Transmembrane helix</keyword>
<feature type="transmembrane region" description="Helical" evidence="5">
    <location>
        <begin position="92"/>
        <end position="114"/>
    </location>
</feature>
<accession>A0ABU2X2E5</accession>
<feature type="transmembrane region" description="Helical" evidence="5">
    <location>
        <begin position="120"/>
        <end position="136"/>
    </location>
</feature>
<evidence type="ECO:0000259" key="6">
    <source>
        <dbReference type="Pfam" id="PF07730"/>
    </source>
</evidence>
<dbReference type="EMBL" id="JAVRFL010000038">
    <property type="protein sequence ID" value="MDT0532362.1"/>
    <property type="molecule type" value="Genomic_DNA"/>
</dbReference>
<dbReference type="PANTHER" id="PTHR24421">
    <property type="entry name" value="NITRATE/NITRITE SENSOR PROTEIN NARX-RELATED"/>
    <property type="match status" value="1"/>
</dbReference>
<feature type="transmembrane region" description="Helical" evidence="5">
    <location>
        <begin position="141"/>
        <end position="160"/>
    </location>
</feature>
<keyword evidence="1" id="KW-0808">Transferase</keyword>